<accession>A0A098E634</accession>
<name>A0A098E634_9ZZZZ</name>
<protein>
    <submittedName>
        <fullName evidence="1">Uncharacterized protein</fullName>
    </submittedName>
</protein>
<gene>
    <name evidence="1" type="ORF">MSIBF_A1360017</name>
</gene>
<dbReference type="AlphaFoldDB" id="A0A098E634"/>
<proteinExistence type="predicted"/>
<organism evidence="1">
    <name type="scientific">groundwater metagenome</name>
    <dbReference type="NCBI Taxonomy" id="717931"/>
    <lineage>
        <taxon>unclassified sequences</taxon>
        <taxon>metagenomes</taxon>
        <taxon>ecological metagenomes</taxon>
    </lineage>
</organism>
<sequence length="177" mass="20802">MAEYININDRVKQILDVINDVKKSGLSVRKYFSTNNTPFSRNQYYLYLKVHNARGLQGLYDHRKEGNAKKITPEIEHYLLGLLENNRELTVSNIMSQLQRQFNIDIKRTAINDFRKKHGLERIDKPVQESPFAGFEILSALSYHIGIFDVWSRTIEKHIENAKESDIFKENRILSKF</sequence>
<evidence type="ECO:0000313" key="1">
    <source>
        <dbReference type="EMBL" id="CEG11287.1"/>
    </source>
</evidence>
<reference evidence="1" key="1">
    <citation type="submission" date="2014-09" db="EMBL/GenBank/DDBJ databases">
        <authorList>
            <person name="Probst J Alexander"/>
        </authorList>
    </citation>
    <scope>NUCLEOTIDE SEQUENCE</scope>
</reference>
<dbReference type="EMBL" id="CCXY01000042">
    <property type="protein sequence ID" value="CEG11287.1"/>
    <property type="molecule type" value="Genomic_DNA"/>
</dbReference>